<sequence length="74" mass="8492">MEVQLVEESNNPIVNQDMRVIGRLWADDTVEDEIDDEGAFTTVLSRSQLKKQKKKGKSEKVHNTRRGSYLTSNQ</sequence>
<reference evidence="2 3" key="1">
    <citation type="submission" date="2024-03" db="EMBL/GenBank/DDBJ databases">
        <authorList>
            <person name="Martinez-Hernandez J."/>
        </authorList>
    </citation>
    <scope>NUCLEOTIDE SEQUENCE [LARGE SCALE GENOMIC DNA]</scope>
</reference>
<evidence type="ECO:0000256" key="1">
    <source>
        <dbReference type="SAM" id="MobiDB-lite"/>
    </source>
</evidence>
<dbReference type="EMBL" id="CAXHTB010000015">
    <property type="protein sequence ID" value="CAL0321673.1"/>
    <property type="molecule type" value="Genomic_DNA"/>
</dbReference>
<evidence type="ECO:0000313" key="3">
    <source>
        <dbReference type="Proteomes" id="UP001497480"/>
    </source>
</evidence>
<feature type="region of interest" description="Disordered" evidence="1">
    <location>
        <begin position="47"/>
        <end position="74"/>
    </location>
</feature>
<proteinExistence type="predicted"/>
<organism evidence="2 3">
    <name type="scientific">Lupinus luteus</name>
    <name type="common">European yellow lupine</name>
    <dbReference type="NCBI Taxonomy" id="3873"/>
    <lineage>
        <taxon>Eukaryota</taxon>
        <taxon>Viridiplantae</taxon>
        <taxon>Streptophyta</taxon>
        <taxon>Embryophyta</taxon>
        <taxon>Tracheophyta</taxon>
        <taxon>Spermatophyta</taxon>
        <taxon>Magnoliopsida</taxon>
        <taxon>eudicotyledons</taxon>
        <taxon>Gunneridae</taxon>
        <taxon>Pentapetalae</taxon>
        <taxon>rosids</taxon>
        <taxon>fabids</taxon>
        <taxon>Fabales</taxon>
        <taxon>Fabaceae</taxon>
        <taxon>Papilionoideae</taxon>
        <taxon>50 kb inversion clade</taxon>
        <taxon>genistoids sensu lato</taxon>
        <taxon>core genistoids</taxon>
        <taxon>Genisteae</taxon>
        <taxon>Lupinus</taxon>
    </lineage>
</organism>
<comment type="caution">
    <text evidence="2">The sequence shown here is derived from an EMBL/GenBank/DDBJ whole genome shotgun (WGS) entry which is preliminary data.</text>
</comment>
<keyword evidence="3" id="KW-1185">Reference proteome</keyword>
<accession>A0AAV1XL72</accession>
<name>A0AAV1XL72_LUPLU</name>
<protein>
    <submittedName>
        <fullName evidence="2">Uncharacterized protein</fullName>
    </submittedName>
</protein>
<dbReference type="Proteomes" id="UP001497480">
    <property type="component" value="Unassembled WGS sequence"/>
</dbReference>
<feature type="compositionally biased region" description="Basic residues" evidence="1">
    <location>
        <begin position="48"/>
        <end position="57"/>
    </location>
</feature>
<dbReference type="AlphaFoldDB" id="A0AAV1XL72"/>
<evidence type="ECO:0000313" key="2">
    <source>
        <dbReference type="EMBL" id="CAL0321673.1"/>
    </source>
</evidence>
<gene>
    <name evidence="2" type="ORF">LLUT_LOCUS22733</name>
</gene>